<dbReference type="PANTHER" id="PTHR30164">
    <property type="entry name" value="MTFA PEPTIDASE"/>
    <property type="match status" value="1"/>
</dbReference>
<dbReference type="KEGG" id="fpk:IA06_10030"/>
<dbReference type="EMBL" id="CP059075">
    <property type="protein sequence ID" value="QRE05004.1"/>
    <property type="molecule type" value="Genomic_DNA"/>
</dbReference>
<dbReference type="GeneID" id="66551766"/>
<dbReference type="RefSeq" id="WP_011964150.1">
    <property type="nucleotide sequence ID" value="NZ_CBCRUG010000002.1"/>
</dbReference>
<proteinExistence type="predicted"/>
<dbReference type="PANTHER" id="PTHR30164:SF2">
    <property type="entry name" value="PROTEIN MTFA"/>
    <property type="match status" value="1"/>
</dbReference>
<dbReference type="Proteomes" id="UP000596329">
    <property type="component" value="Chromosome"/>
</dbReference>
<name>A0A076P0D8_FLAPS</name>
<dbReference type="KEGG" id="fpw:IA04_10025"/>
<dbReference type="KEGG" id="fpq:IB65_10310"/>
<dbReference type="GO" id="GO:0004177">
    <property type="term" value="F:aminopeptidase activity"/>
    <property type="evidence" value="ECO:0007669"/>
    <property type="project" value="TreeGrafter"/>
</dbReference>
<accession>A0A076P0D8</accession>
<dbReference type="GO" id="GO:0005829">
    <property type="term" value="C:cytosol"/>
    <property type="evidence" value="ECO:0007669"/>
    <property type="project" value="TreeGrafter"/>
</dbReference>
<evidence type="ECO:0000313" key="2">
    <source>
        <dbReference type="Proteomes" id="UP000596329"/>
    </source>
</evidence>
<reference evidence="1 2" key="1">
    <citation type="submission" date="2020-07" db="EMBL/GenBank/DDBJ databases">
        <title>Genomic characterization of Flavobacterium psychrophilum strains.</title>
        <authorList>
            <person name="Castillo D."/>
            <person name="Jorgensen J."/>
            <person name="Middelboe M."/>
        </authorList>
    </citation>
    <scope>NUCLEOTIDE SEQUENCE [LARGE SCALE GENOMIC DNA]</scope>
    <source>
        <strain evidence="1 2">FPS-R7</strain>
    </source>
</reference>
<dbReference type="SUPFAM" id="SSF55486">
    <property type="entry name" value="Metalloproteases ('zincins'), catalytic domain"/>
    <property type="match status" value="1"/>
</dbReference>
<dbReference type="Gene3D" id="1.10.472.150">
    <property type="entry name" value="Glucose-regulated metallo-peptidase M90, N-terminal domain"/>
    <property type="match status" value="1"/>
</dbReference>
<dbReference type="InterPro" id="IPR010384">
    <property type="entry name" value="MtfA_fam"/>
</dbReference>
<dbReference type="InterPro" id="IPR042252">
    <property type="entry name" value="MtfA_N"/>
</dbReference>
<dbReference type="AlphaFoldDB" id="A0A076P0D8"/>
<dbReference type="Pfam" id="PF06167">
    <property type="entry name" value="Peptidase_M90"/>
    <property type="match status" value="1"/>
</dbReference>
<sequence length="272" mass="32348">MFVIYLSLVIIIGIVYLFKIIVQPIYILIYKKPLTLRFCLFSKKINPHYKDILTHHFPFYKKLKPKDQNHFDQRVLNFIEDIQFISRDDIEITFEMKLLIASTSIMLTFGMQEYLHTVVRTIIVYPSSFYSTTNQNMHIGEFNPKLKVVVFSWEDFYKGIKLNDDNLNLGIHEFSHVLLFESLKKNKYDAVANPVFLDCYNAIIIDLKKPEFIEKLVASHYFRDYAFVNSVEFIAVILEQFFETPEKFKELFPELFYKVKMMINYNDNSLSS</sequence>
<dbReference type="CDD" id="cd20170">
    <property type="entry name" value="Peptidase_M90-like"/>
    <property type="match status" value="1"/>
</dbReference>
<dbReference type="KEGG" id="fpc:FPSM_00741"/>
<protein>
    <submittedName>
        <fullName evidence="1">Zinc-dependent peptidase</fullName>
    </submittedName>
</protein>
<organism evidence="1 2">
    <name type="scientific">Flavobacterium psychrophilum</name>
    <dbReference type="NCBI Taxonomy" id="96345"/>
    <lineage>
        <taxon>Bacteria</taxon>
        <taxon>Pseudomonadati</taxon>
        <taxon>Bacteroidota</taxon>
        <taxon>Flavobacteriia</taxon>
        <taxon>Flavobacteriales</taxon>
        <taxon>Flavobacteriaceae</taxon>
        <taxon>Flavobacterium</taxon>
    </lineage>
</organism>
<dbReference type="KEGG" id="fpv:IA03_10090"/>
<evidence type="ECO:0000313" key="1">
    <source>
        <dbReference type="EMBL" id="QRE05004.1"/>
    </source>
</evidence>
<dbReference type="OMA" id="SHFYQLD"/>
<gene>
    <name evidence="1" type="ORF">H0H26_05300</name>
</gene>